<dbReference type="AlphaFoldDB" id="E6X4U4"/>
<feature type="binding site" description="axial binding residue" evidence="9">
    <location>
        <position position="106"/>
    </location>
    <ligand>
        <name>heme c</name>
        <dbReference type="ChEBI" id="CHEBI:61717"/>
        <label>1</label>
    </ligand>
    <ligandPart>
        <name>Fe</name>
        <dbReference type="ChEBI" id="CHEBI:18248"/>
    </ligandPart>
</feature>
<dbReference type="HOGENOM" id="CLU_034652_3_1_10"/>
<dbReference type="InterPro" id="IPR026259">
    <property type="entry name" value="MauG/Cytc_peroxidase"/>
</dbReference>
<dbReference type="Proteomes" id="UP000008634">
    <property type="component" value="Chromosome"/>
</dbReference>
<gene>
    <name evidence="11" type="ordered locus">Celal_3162</name>
</gene>
<evidence type="ECO:0000256" key="4">
    <source>
        <dbReference type="ARBA" id="ARBA00022729"/>
    </source>
</evidence>
<dbReference type="SUPFAM" id="SSF46626">
    <property type="entry name" value="Cytochrome c"/>
    <property type="match status" value="2"/>
</dbReference>
<evidence type="ECO:0000313" key="11">
    <source>
        <dbReference type="EMBL" id="ADV50436.1"/>
    </source>
</evidence>
<evidence type="ECO:0000256" key="7">
    <source>
        <dbReference type="ARBA" id="ARBA00023004"/>
    </source>
</evidence>
<dbReference type="Pfam" id="PF03150">
    <property type="entry name" value="CCP_MauG"/>
    <property type="match status" value="1"/>
</dbReference>
<keyword evidence="7 9" id="KW-0408">Iron</keyword>
<evidence type="ECO:0000256" key="9">
    <source>
        <dbReference type="PIRSR" id="PIRSR000294-2"/>
    </source>
</evidence>
<comment type="subcellular location">
    <subcellularLocation>
        <location evidence="1">Periplasm</location>
    </subcellularLocation>
</comment>
<dbReference type="GO" id="GO:0042597">
    <property type="term" value="C:periplasmic space"/>
    <property type="evidence" value="ECO:0007669"/>
    <property type="project" value="UniProtKB-SubCell"/>
</dbReference>
<dbReference type="PIRSF" id="PIRSF000294">
    <property type="entry name" value="Cytochrome-c_peroxidase"/>
    <property type="match status" value="1"/>
</dbReference>
<feature type="binding site" description="covalent" evidence="8">
    <location>
        <position position="105"/>
    </location>
    <ligand>
        <name>heme c</name>
        <dbReference type="ChEBI" id="CHEBI:61717"/>
        <label>1</label>
    </ligand>
</feature>
<name>E6X4U4_CELAD</name>
<comment type="PTM">
    <text evidence="8">Binds 2 heme groups per subunit.</text>
</comment>
<evidence type="ECO:0000256" key="2">
    <source>
        <dbReference type="ARBA" id="ARBA00022617"/>
    </source>
</evidence>
<dbReference type="GO" id="GO:0046872">
    <property type="term" value="F:metal ion binding"/>
    <property type="evidence" value="ECO:0007669"/>
    <property type="project" value="UniProtKB-KW"/>
</dbReference>
<reference evidence="11 12" key="1">
    <citation type="journal article" date="2010" name="Stand. Genomic Sci.">
        <title>Complete genome sequence of Cellulophaga algicola type strain (IC166).</title>
        <authorList>
            <person name="Abt B."/>
            <person name="Lu M."/>
            <person name="Misra M."/>
            <person name="Han C."/>
            <person name="Nolan M."/>
            <person name="Lucas S."/>
            <person name="Hammon N."/>
            <person name="Deshpande S."/>
            <person name="Cheng J.F."/>
            <person name="Tapia R."/>
            <person name="Goodwin L."/>
            <person name="Pitluck S."/>
            <person name="Liolios K."/>
            <person name="Pagani I."/>
            <person name="Ivanova N."/>
            <person name="Mavromatis K."/>
            <person name="Ovchinikova G."/>
            <person name="Pati A."/>
            <person name="Chen A."/>
            <person name="Palaniappan K."/>
            <person name="Land M."/>
            <person name="Hauser L."/>
            <person name="Chang Y.J."/>
            <person name="Jeffries C.D."/>
            <person name="Detter J.C."/>
            <person name="Brambilla E."/>
            <person name="Rohde M."/>
            <person name="Tindall B.J."/>
            <person name="Goker M."/>
            <person name="Woyke T."/>
            <person name="Bristow J."/>
            <person name="Eisen J.A."/>
            <person name="Markowitz V."/>
            <person name="Hugenholtz P."/>
            <person name="Kyrpides N.C."/>
            <person name="Klenk H.P."/>
            <person name="Lapidus A."/>
        </authorList>
    </citation>
    <scope>NUCLEOTIDE SEQUENCE [LARGE SCALE GENOMIC DNA]</scope>
    <source>
        <strain evidence="12">DSM 14237 / IC166 / ACAM 630</strain>
    </source>
</reference>
<feature type="binding site" description="covalent" evidence="8">
    <location>
        <position position="247"/>
    </location>
    <ligand>
        <name>heme c</name>
        <dbReference type="ChEBI" id="CHEBI:61717"/>
        <label>2</label>
    </ligand>
</feature>
<sequence length="373" mass="41677">METDINLKNHTIKLPAIHFSIAGSNSLRMKNTLIFFSLVFILSCSNETEYVRVNEPLVFEQPSNFPALAYDLEANPPTEIGFELGKKLFYDGDLSRVGFISCGFCHEQKDAFTHHGHQFSHGADDLEGTRNTPSIQNMAYMTHFMWDGAINHLDLFPIAPITNEVEMDESITNVLAKLAANSEYQKLFSEAFVDGEVNMENFLKALSQFMVMMVSSNSKYDKYVRNEDGITLTSEELQGLAIFETNCATCHATDLFTDKSFRNNGLAPNSKLDDLGRYLVTGLEADKYKFKVPSLRNVALTEPYMHDGRFGSLEAVLDFYTDGIITSPTLDSALQDNGVLGISLSSADKAALVAFLNTLTDEEYIADERFAEF</sequence>
<feature type="binding site" description="covalent" evidence="8">
    <location>
        <position position="250"/>
    </location>
    <ligand>
        <name>heme c</name>
        <dbReference type="ChEBI" id="CHEBI:61717"/>
        <label>2</label>
    </ligand>
</feature>
<dbReference type="GO" id="GO:0009055">
    <property type="term" value="F:electron transfer activity"/>
    <property type="evidence" value="ECO:0007669"/>
    <property type="project" value="InterPro"/>
</dbReference>
<keyword evidence="4" id="KW-0732">Signal</keyword>
<keyword evidence="3 9" id="KW-0479">Metal-binding</keyword>
<dbReference type="InterPro" id="IPR051395">
    <property type="entry name" value="Cytochrome_c_Peroxidase/MauG"/>
</dbReference>
<dbReference type="eggNOG" id="COG1858">
    <property type="taxonomic scope" value="Bacteria"/>
</dbReference>
<dbReference type="EC" id="1.11.1.5" evidence="11"/>
<keyword evidence="2 8" id="KW-0349">Heme</keyword>
<dbReference type="EMBL" id="CP002453">
    <property type="protein sequence ID" value="ADV50436.1"/>
    <property type="molecule type" value="Genomic_DNA"/>
</dbReference>
<evidence type="ECO:0000259" key="10">
    <source>
        <dbReference type="PROSITE" id="PS51007"/>
    </source>
</evidence>
<keyword evidence="5" id="KW-0574">Periplasm</keyword>
<dbReference type="GO" id="GO:0020037">
    <property type="term" value="F:heme binding"/>
    <property type="evidence" value="ECO:0007669"/>
    <property type="project" value="InterPro"/>
</dbReference>
<keyword evidence="11" id="KW-0575">Peroxidase</keyword>
<evidence type="ECO:0000256" key="5">
    <source>
        <dbReference type="ARBA" id="ARBA00022764"/>
    </source>
</evidence>
<evidence type="ECO:0000256" key="8">
    <source>
        <dbReference type="PIRSR" id="PIRSR000294-1"/>
    </source>
</evidence>
<evidence type="ECO:0000256" key="6">
    <source>
        <dbReference type="ARBA" id="ARBA00023002"/>
    </source>
</evidence>
<keyword evidence="6 11" id="KW-0560">Oxidoreductase</keyword>
<dbReference type="GO" id="GO:0004130">
    <property type="term" value="F:cytochrome-c peroxidase activity"/>
    <property type="evidence" value="ECO:0007669"/>
    <property type="project" value="UniProtKB-EC"/>
</dbReference>
<dbReference type="PANTHER" id="PTHR30600:SF10">
    <property type="entry name" value="BLL6722 PROTEIN"/>
    <property type="match status" value="1"/>
</dbReference>
<feature type="binding site" description="axial binding residue" evidence="9">
    <location>
        <position position="251"/>
    </location>
    <ligand>
        <name>heme c</name>
        <dbReference type="ChEBI" id="CHEBI:61717"/>
        <label>2</label>
    </ligand>
    <ligandPart>
        <name>Fe</name>
        <dbReference type="ChEBI" id="CHEBI:18248"/>
    </ligandPart>
</feature>
<evidence type="ECO:0000256" key="1">
    <source>
        <dbReference type="ARBA" id="ARBA00004418"/>
    </source>
</evidence>
<dbReference type="Gene3D" id="1.10.760.10">
    <property type="entry name" value="Cytochrome c-like domain"/>
    <property type="match status" value="2"/>
</dbReference>
<dbReference type="InterPro" id="IPR036909">
    <property type="entry name" value="Cyt_c-like_dom_sf"/>
</dbReference>
<proteinExistence type="predicted"/>
<accession>E6X4U4</accession>
<dbReference type="InterPro" id="IPR009056">
    <property type="entry name" value="Cyt_c-like_dom"/>
</dbReference>
<dbReference type="KEGG" id="cao:Celal_3162"/>
<protein>
    <submittedName>
        <fullName evidence="11">Cytochrome-c peroxidase</fullName>
        <ecNumber evidence="11">1.11.1.5</ecNumber>
    </submittedName>
</protein>
<feature type="domain" description="Cytochrome c" evidence="10">
    <location>
        <begin position="234"/>
        <end position="360"/>
    </location>
</feature>
<evidence type="ECO:0000256" key="3">
    <source>
        <dbReference type="ARBA" id="ARBA00022723"/>
    </source>
</evidence>
<comment type="cofactor">
    <cofactor evidence="8">
        <name>heme</name>
        <dbReference type="ChEBI" id="CHEBI:30413"/>
    </cofactor>
    <text evidence="8">Binds 2 heme groups.</text>
</comment>
<evidence type="ECO:0000313" key="12">
    <source>
        <dbReference type="Proteomes" id="UP000008634"/>
    </source>
</evidence>
<dbReference type="InterPro" id="IPR004852">
    <property type="entry name" value="Di-haem_cyt_c_peroxidsae"/>
</dbReference>
<organism evidence="11 12">
    <name type="scientific">Cellulophaga algicola (strain DSM 14237 / IC166 / ACAM 630)</name>
    <dbReference type="NCBI Taxonomy" id="688270"/>
    <lineage>
        <taxon>Bacteria</taxon>
        <taxon>Pseudomonadati</taxon>
        <taxon>Bacteroidota</taxon>
        <taxon>Flavobacteriia</taxon>
        <taxon>Flavobacteriales</taxon>
        <taxon>Flavobacteriaceae</taxon>
        <taxon>Cellulophaga</taxon>
    </lineage>
</organism>
<keyword evidence="12" id="KW-1185">Reference proteome</keyword>
<dbReference type="PANTHER" id="PTHR30600">
    <property type="entry name" value="CYTOCHROME C PEROXIDASE-RELATED"/>
    <property type="match status" value="1"/>
</dbReference>
<dbReference type="PROSITE" id="PS51007">
    <property type="entry name" value="CYTC"/>
    <property type="match status" value="1"/>
</dbReference>
<feature type="binding site" description="covalent" evidence="8">
    <location>
        <position position="102"/>
    </location>
    <ligand>
        <name>heme c</name>
        <dbReference type="ChEBI" id="CHEBI:61717"/>
        <label>1</label>
    </ligand>
</feature>
<dbReference type="STRING" id="688270.Celal_3162"/>